<dbReference type="Proteomes" id="UP000183920">
    <property type="component" value="Unassembled WGS sequence"/>
</dbReference>
<dbReference type="RefSeq" id="WP_072064301.1">
    <property type="nucleotide sequence ID" value="NZ_CVRY01000005.1"/>
</dbReference>
<dbReference type="Gene3D" id="3.40.50.1820">
    <property type="entry name" value="alpha/beta hydrolase"/>
    <property type="match status" value="1"/>
</dbReference>
<gene>
    <name evidence="1" type="ORF">BN1804_02512</name>
</gene>
<dbReference type="EMBL" id="CVRY01000005">
    <property type="protein sequence ID" value="CRL63500.1"/>
    <property type="molecule type" value="Genomic_DNA"/>
</dbReference>
<organism evidence="1 2">
    <name type="scientific">Proteus penneri</name>
    <dbReference type="NCBI Taxonomy" id="102862"/>
    <lineage>
        <taxon>Bacteria</taxon>
        <taxon>Pseudomonadati</taxon>
        <taxon>Pseudomonadota</taxon>
        <taxon>Gammaproteobacteria</taxon>
        <taxon>Enterobacterales</taxon>
        <taxon>Morganellaceae</taxon>
        <taxon>Proteus</taxon>
    </lineage>
</organism>
<dbReference type="AlphaFoldDB" id="A0A0G4QC93"/>
<dbReference type="PANTHER" id="PTHR35602">
    <property type="entry name" value="ESTERASE YQIA-RELATED"/>
    <property type="match status" value="1"/>
</dbReference>
<protein>
    <submittedName>
        <fullName evidence="1">Esterase YqiA</fullName>
    </submittedName>
</protein>
<proteinExistence type="predicted"/>
<dbReference type="NCBIfam" id="NF008291">
    <property type="entry name" value="PRK11071.1"/>
    <property type="match status" value="1"/>
</dbReference>
<sequence length="191" mass="21849">MPRILYLHGFNSSPKSAKAQAFRQWLEVTHPEIELLVPQLPPYPQEAAQLIESLVKESVDDKLGLIGSSLGGYLSIWLSQRFNLPAVVVNPAIRPFDLLQNFLGENENPYTHQKYRLEPHHMDELLALRIPVITSPELIWLLQQTGDEILDYRQAVSYLGACRQTVESDGNHAFVGFERFFPKIIQFLKII</sequence>
<evidence type="ECO:0000313" key="1">
    <source>
        <dbReference type="EMBL" id="CRL63500.1"/>
    </source>
</evidence>
<reference evidence="2" key="1">
    <citation type="submission" date="2015-06" db="EMBL/GenBank/DDBJ databases">
        <authorList>
            <person name="Urmite Genomes"/>
        </authorList>
    </citation>
    <scope>NUCLEOTIDE SEQUENCE [LARGE SCALE GENOMIC DNA]</scope>
    <source>
        <strain evidence="2">CSUR P1867</strain>
    </source>
</reference>
<accession>A0A0G4QC93</accession>
<evidence type="ECO:0000313" key="2">
    <source>
        <dbReference type="Proteomes" id="UP000183920"/>
    </source>
</evidence>
<dbReference type="PANTHER" id="PTHR35602:SF3">
    <property type="entry name" value="ESTERASE YQIA"/>
    <property type="match status" value="1"/>
</dbReference>
<dbReference type="InterPro" id="IPR008886">
    <property type="entry name" value="UPF0227/Esterase_YqiA"/>
</dbReference>
<dbReference type="InterPro" id="IPR029058">
    <property type="entry name" value="AB_hydrolase_fold"/>
</dbReference>
<dbReference type="SUPFAM" id="SSF53474">
    <property type="entry name" value="alpha/beta-Hydrolases"/>
    <property type="match status" value="1"/>
</dbReference>
<dbReference type="Pfam" id="PF05728">
    <property type="entry name" value="UPF0227"/>
    <property type="match status" value="1"/>
</dbReference>
<name>A0A0G4QC93_9GAMM</name>